<comment type="caution">
    <text evidence="1">The sequence shown here is derived from an EMBL/GenBank/DDBJ whole genome shotgun (WGS) entry which is preliminary data.</text>
</comment>
<dbReference type="AlphaFoldDB" id="A0A8S0XZM4"/>
<name>A0A8S0XZM4_CYCAE</name>
<keyword evidence="2" id="KW-1185">Reference proteome</keyword>
<sequence>MEAASNAIEGRSPPIYRLNEDLLLKIFMFNANMDEDPCDFDKAIQDWGPRALTDTRSASHVWRLWRQAILSSTSLWGRLVDLEYLIHLKEEWRWEIICRTGISPLHVKGKQANKNPAFLPLLAHILDAHWERIDTLDGDLWYPIARPSKALKIIRINLGALDQPIHSGLSQTLFGNDAPELREVHFPMYLSANLYFYSSWFSQLCHLTVSNSTSAPRPTLLAWLERLCGMPQLQTLSLCSVFDPVLEDPMPLPVVQLPNLTELQVSHDVYSAALFLNHIEALPECRLGINTFERSSTVEFPSRSLLISEVLSKYSQRWFSANTKYTNLTLETIWGTLLMEQFEQNRSRFPDPVFAASLDIDHNAFFLCNFRHITTLCMYIDFAPGMVPPGTISSLRNLMLNFVFALPEVRSLSTTMDVITQLTRLPRGAGAPPVFPKLQTLYLSVTSVVWENGHVGLVDHGLEVGEEFFRQRVEDNRPVQILDLTSCLDLKNFSYLEKLGGMKVVWTDREGNRQEAICSSGRVAEGLGPLI</sequence>
<gene>
    <name evidence="1" type="ORF">AAE3_LOCUS12085</name>
</gene>
<reference evidence="1 2" key="1">
    <citation type="submission" date="2020-01" db="EMBL/GenBank/DDBJ databases">
        <authorList>
            <person name="Gupta K D."/>
        </authorList>
    </citation>
    <scope>NUCLEOTIDE SEQUENCE [LARGE SCALE GENOMIC DNA]</scope>
</reference>
<accession>A0A8S0XZM4</accession>
<dbReference type="EMBL" id="CACVBS010000081">
    <property type="protein sequence ID" value="CAA7269841.1"/>
    <property type="molecule type" value="Genomic_DNA"/>
</dbReference>
<protein>
    <recommendedName>
        <fullName evidence="3">F-box domain-containing protein</fullName>
    </recommendedName>
</protein>
<proteinExistence type="predicted"/>
<evidence type="ECO:0000313" key="2">
    <source>
        <dbReference type="Proteomes" id="UP000467700"/>
    </source>
</evidence>
<dbReference type="Proteomes" id="UP000467700">
    <property type="component" value="Unassembled WGS sequence"/>
</dbReference>
<organism evidence="1 2">
    <name type="scientific">Cyclocybe aegerita</name>
    <name type="common">Black poplar mushroom</name>
    <name type="synonym">Agrocybe aegerita</name>
    <dbReference type="NCBI Taxonomy" id="1973307"/>
    <lineage>
        <taxon>Eukaryota</taxon>
        <taxon>Fungi</taxon>
        <taxon>Dikarya</taxon>
        <taxon>Basidiomycota</taxon>
        <taxon>Agaricomycotina</taxon>
        <taxon>Agaricomycetes</taxon>
        <taxon>Agaricomycetidae</taxon>
        <taxon>Agaricales</taxon>
        <taxon>Agaricineae</taxon>
        <taxon>Bolbitiaceae</taxon>
        <taxon>Cyclocybe</taxon>
    </lineage>
</organism>
<dbReference type="OrthoDB" id="2977877at2759"/>
<evidence type="ECO:0000313" key="1">
    <source>
        <dbReference type="EMBL" id="CAA7269841.1"/>
    </source>
</evidence>
<evidence type="ECO:0008006" key="3">
    <source>
        <dbReference type="Google" id="ProtNLM"/>
    </source>
</evidence>